<organism evidence="2 3">
    <name type="scientific">Suillus discolor</name>
    <dbReference type="NCBI Taxonomy" id="1912936"/>
    <lineage>
        <taxon>Eukaryota</taxon>
        <taxon>Fungi</taxon>
        <taxon>Dikarya</taxon>
        <taxon>Basidiomycota</taxon>
        <taxon>Agaricomycotina</taxon>
        <taxon>Agaricomycetes</taxon>
        <taxon>Agaricomycetidae</taxon>
        <taxon>Boletales</taxon>
        <taxon>Suillineae</taxon>
        <taxon>Suillaceae</taxon>
        <taxon>Suillus</taxon>
    </lineage>
</organism>
<reference evidence="2" key="1">
    <citation type="journal article" date="2020" name="New Phytol.">
        <title>Comparative genomics reveals dynamic genome evolution in host specialist ectomycorrhizal fungi.</title>
        <authorList>
            <person name="Lofgren L.A."/>
            <person name="Nguyen N.H."/>
            <person name="Vilgalys R."/>
            <person name="Ruytinx J."/>
            <person name="Liao H.L."/>
            <person name="Branco S."/>
            <person name="Kuo A."/>
            <person name="LaButti K."/>
            <person name="Lipzen A."/>
            <person name="Andreopoulos W."/>
            <person name="Pangilinan J."/>
            <person name="Riley R."/>
            <person name="Hundley H."/>
            <person name="Na H."/>
            <person name="Barry K."/>
            <person name="Grigoriev I.V."/>
            <person name="Stajich J.E."/>
            <person name="Kennedy P.G."/>
        </authorList>
    </citation>
    <scope>NUCLEOTIDE SEQUENCE</scope>
    <source>
        <strain evidence="2">FC423</strain>
    </source>
</reference>
<accession>A0A9P7F6B5</accession>
<keyword evidence="3" id="KW-1185">Reference proteome</keyword>
<name>A0A9P7F6B5_9AGAM</name>
<proteinExistence type="predicted"/>
<dbReference type="OrthoDB" id="9991317at2759"/>
<gene>
    <name evidence="2" type="ORF">F5147DRAFT_523288</name>
</gene>
<dbReference type="GeneID" id="64692207"/>
<comment type="caution">
    <text evidence="2">The sequence shown here is derived from an EMBL/GenBank/DDBJ whole genome shotgun (WGS) entry which is preliminary data.</text>
</comment>
<dbReference type="RefSeq" id="XP_041292261.1">
    <property type="nucleotide sequence ID" value="XM_041429948.1"/>
</dbReference>
<sequence length="73" mass="8143">RTTISRTRAGALEALQQVHLACHGKQDPTQPYNSHFVMRDEHLTLLDIMEKNLPQVEFAFLTACHTAVGDGVL</sequence>
<dbReference type="InterPro" id="IPR024983">
    <property type="entry name" value="CHAT_dom"/>
</dbReference>
<dbReference type="EMBL" id="JABBWM010000031">
    <property type="protein sequence ID" value="KAG2107447.1"/>
    <property type="molecule type" value="Genomic_DNA"/>
</dbReference>
<dbReference type="AlphaFoldDB" id="A0A9P7F6B5"/>
<dbReference type="Proteomes" id="UP000823399">
    <property type="component" value="Unassembled WGS sequence"/>
</dbReference>
<evidence type="ECO:0000259" key="1">
    <source>
        <dbReference type="Pfam" id="PF12770"/>
    </source>
</evidence>
<feature type="non-terminal residue" evidence="2">
    <location>
        <position position="73"/>
    </location>
</feature>
<protein>
    <recommendedName>
        <fullName evidence="1">CHAT domain-containing protein</fullName>
    </recommendedName>
</protein>
<dbReference type="Pfam" id="PF12770">
    <property type="entry name" value="CHAT"/>
    <property type="match status" value="1"/>
</dbReference>
<feature type="domain" description="CHAT" evidence="1">
    <location>
        <begin position="13"/>
        <end position="70"/>
    </location>
</feature>
<feature type="non-terminal residue" evidence="2">
    <location>
        <position position="1"/>
    </location>
</feature>
<evidence type="ECO:0000313" key="3">
    <source>
        <dbReference type="Proteomes" id="UP000823399"/>
    </source>
</evidence>
<evidence type="ECO:0000313" key="2">
    <source>
        <dbReference type="EMBL" id="KAG2107447.1"/>
    </source>
</evidence>